<evidence type="ECO:0000256" key="6">
    <source>
        <dbReference type="ARBA" id="ARBA00022840"/>
    </source>
</evidence>
<keyword evidence="5" id="KW-0547">Nucleotide-binding</keyword>
<keyword evidence="3" id="KW-0762">Sugar transport</keyword>
<dbReference type="STRING" id="1036779.SAMN04515666_10649"/>
<dbReference type="EMBL" id="FOAN01000006">
    <property type="protein sequence ID" value="SEL89933.1"/>
    <property type="molecule type" value="Genomic_DNA"/>
</dbReference>
<dbReference type="Pfam" id="PF00005">
    <property type="entry name" value="ABC_tran"/>
    <property type="match status" value="2"/>
</dbReference>
<reference evidence="9" key="1">
    <citation type="submission" date="2016-10" db="EMBL/GenBank/DDBJ databases">
        <authorList>
            <person name="Varghese N."/>
            <person name="Submissions S."/>
        </authorList>
    </citation>
    <scope>NUCLEOTIDE SEQUENCE [LARGE SCALE GENOMIC DNA]</scope>
    <source>
        <strain evidence="9">LMG 26383,CCUG 61248,R- 45681</strain>
    </source>
</reference>
<dbReference type="OrthoDB" id="9805029at2"/>
<dbReference type="InterPro" id="IPR027417">
    <property type="entry name" value="P-loop_NTPase"/>
</dbReference>
<dbReference type="PROSITE" id="PS50893">
    <property type="entry name" value="ABC_TRANSPORTER_2"/>
    <property type="match status" value="2"/>
</dbReference>
<evidence type="ECO:0000256" key="2">
    <source>
        <dbReference type="ARBA" id="ARBA00022448"/>
    </source>
</evidence>
<comment type="similarity">
    <text evidence="1">Belongs to the ABC transporter superfamily.</text>
</comment>
<dbReference type="CDD" id="cd03216">
    <property type="entry name" value="ABC_Carb_Monos_I"/>
    <property type="match status" value="1"/>
</dbReference>
<dbReference type="Proteomes" id="UP000199664">
    <property type="component" value="Unassembled WGS sequence"/>
</dbReference>
<organism evidence="8 9">
    <name type="scientific">Bosea lupini</name>
    <dbReference type="NCBI Taxonomy" id="1036779"/>
    <lineage>
        <taxon>Bacteria</taxon>
        <taxon>Pseudomonadati</taxon>
        <taxon>Pseudomonadota</taxon>
        <taxon>Alphaproteobacteria</taxon>
        <taxon>Hyphomicrobiales</taxon>
        <taxon>Boseaceae</taxon>
        <taxon>Bosea</taxon>
    </lineage>
</organism>
<evidence type="ECO:0000313" key="8">
    <source>
        <dbReference type="EMBL" id="SEL89933.1"/>
    </source>
</evidence>
<evidence type="ECO:0000256" key="1">
    <source>
        <dbReference type="ARBA" id="ARBA00005417"/>
    </source>
</evidence>
<dbReference type="PANTHER" id="PTHR43790">
    <property type="entry name" value="CARBOHYDRATE TRANSPORT ATP-BINDING PROTEIN MG119-RELATED"/>
    <property type="match status" value="1"/>
</dbReference>
<feature type="domain" description="ABC transporter" evidence="7">
    <location>
        <begin position="257"/>
        <end position="499"/>
    </location>
</feature>
<dbReference type="SMART" id="SM00382">
    <property type="entry name" value="AAA"/>
    <property type="match status" value="2"/>
</dbReference>
<evidence type="ECO:0000256" key="5">
    <source>
        <dbReference type="ARBA" id="ARBA00022741"/>
    </source>
</evidence>
<dbReference type="AlphaFoldDB" id="A0A1H7TZ47"/>
<protein>
    <submittedName>
        <fullName evidence="8">Monosaccharide ABC transporter ATP-binding protein, CUT2 family</fullName>
    </submittedName>
</protein>
<dbReference type="GO" id="GO:0016887">
    <property type="term" value="F:ATP hydrolysis activity"/>
    <property type="evidence" value="ECO:0007669"/>
    <property type="project" value="InterPro"/>
</dbReference>
<evidence type="ECO:0000259" key="7">
    <source>
        <dbReference type="PROSITE" id="PS50893"/>
    </source>
</evidence>
<dbReference type="PROSITE" id="PS00211">
    <property type="entry name" value="ABC_TRANSPORTER_1"/>
    <property type="match status" value="2"/>
</dbReference>
<name>A0A1H7TZ47_9HYPH</name>
<dbReference type="InterPro" id="IPR017871">
    <property type="entry name" value="ABC_transporter-like_CS"/>
</dbReference>
<dbReference type="InterPro" id="IPR003593">
    <property type="entry name" value="AAA+_ATPase"/>
</dbReference>
<dbReference type="Gene3D" id="3.40.50.300">
    <property type="entry name" value="P-loop containing nucleotide triphosphate hydrolases"/>
    <property type="match status" value="2"/>
</dbReference>
<evidence type="ECO:0000313" key="9">
    <source>
        <dbReference type="Proteomes" id="UP000199664"/>
    </source>
</evidence>
<dbReference type="InterPro" id="IPR003439">
    <property type="entry name" value="ABC_transporter-like_ATP-bd"/>
</dbReference>
<gene>
    <name evidence="8" type="ORF">SAMN04515666_10649</name>
</gene>
<dbReference type="GO" id="GO:0005524">
    <property type="term" value="F:ATP binding"/>
    <property type="evidence" value="ECO:0007669"/>
    <property type="project" value="UniProtKB-KW"/>
</dbReference>
<evidence type="ECO:0000256" key="3">
    <source>
        <dbReference type="ARBA" id="ARBA00022597"/>
    </source>
</evidence>
<feature type="domain" description="ABC transporter" evidence="7">
    <location>
        <begin position="9"/>
        <end position="246"/>
    </location>
</feature>
<evidence type="ECO:0000256" key="4">
    <source>
        <dbReference type="ARBA" id="ARBA00022737"/>
    </source>
</evidence>
<accession>A0A1H7TZ47</accession>
<keyword evidence="9" id="KW-1185">Reference proteome</keyword>
<keyword evidence="6 8" id="KW-0067">ATP-binding</keyword>
<dbReference type="PANTHER" id="PTHR43790:SF9">
    <property type="entry name" value="GALACTOFURANOSE TRANSPORTER ATP-BINDING PROTEIN YTFR"/>
    <property type="match status" value="1"/>
</dbReference>
<dbReference type="InterPro" id="IPR050107">
    <property type="entry name" value="ABC_carbohydrate_import_ATPase"/>
</dbReference>
<sequence>MTIEPAIALAMRDIAKRYGATCALRSAELTLRAGRVHALLGENGAGKSTLVKIIVGAVKPDSGSVALSGKPVAFRSVAEAIAAGIVPIYQHLSLFPELSVLDNLSAFQLVAGRAGLSRKALVPRGEAKTWLARVGLDLDLDRAVSSLSLGERQLLEIARGVGRNCRILVLDEPTAALNGAEADRLFAVVRDLCAGGTAVLFISHKFDEIERLADEVTVLRDGATVIDAATIGRHDRATLVKAMLGMQVEHEHRSGSARTEPVLTTANVRMATGHSLDLSVSAGEIVGLAGLVGSGALAIAATLAGAAPGQGEIAVGEQSFALGDRRAAVRLGVAYVPADRHAEGLFPPVSAIGNASASALGRFSARGLLGKARERNAIEPLLRRLHLHPARPDAEAASFSGGNQQKLLIARCLALPNLRALVLLEPTRGVDVAARAMIHRAVIDMARTGVAVLVASSDLDELTALCDRYLVVRDGSIAQDLPSDSSTETIMAALAGKAAA</sequence>
<proteinExistence type="inferred from homology"/>
<keyword evidence="4" id="KW-0677">Repeat</keyword>
<dbReference type="RefSeq" id="WP_091837274.1">
    <property type="nucleotide sequence ID" value="NZ_FOAN01000006.1"/>
</dbReference>
<keyword evidence="2" id="KW-0813">Transport</keyword>
<dbReference type="SUPFAM" id="SSF52540">
    <property type="entry name" value="P-loop containing nucleoside triphosphate hydrolases"/>
    <property type="match status" value="2"/>
</dbReference>